<organism evidence="1 2">
    <name type="scientific">Linderina macrospora</name>
    <dbReference type="NCBI Taxonomy" id="4868"/>
    <lineage>
        <taxon>Eukaryota</taxon>
        <taxon>Fungi</taxon>
        <taxon>Fungi incertae sedis</taxon>
        <taxon>Zoopagomycota</taxon>
        <taxon>Kickxellomycotina</taxon>
        <taxon>Kickxellomycetes</taxon>
        <taxon>Kickxellales</taxon>
        <taxon>Kickxellaceae</taxon>
        <taxon>Linderina</taxon>
    </lineage>
</organism>
<keyword evidence="2" id="KW-1185">Reference proteome</keyword>
<name>A0ACC1JEX4_9FUNG</name>
<feature type="non-terminal residue" evidence="1">
    <location>
        <position position="289"/>
    </location>
</feature>
<accession>A0ACC1JEX4</accession>
<protein>
    <submittedName>
        <fullName evidence="1">Uncharacterized protein</fullName>
    </submittedName>
</protein>
<dbReference type="Proteomes" id="UP001150603">
    <property type="component" value="Unassembled WGS sequence"/>
</dbReference>
<sequence>MTVSGSNILTYLKSLTAVRERSQRVYQQAERNNLRHFSFDASKIESVADYVISLVERDHGSIANVPTHGRWRSYVVKTAGESPRDLIAEHVDAWKLQGTSDAECARRVIDLFVVSVLIDAGAGSKWKFTDALGTFERTEGLGLAALRMFEKGMFSSSVENPYQADANALLKLTDQDLLDGFQVSDSNPLLGGENRAQLLRSLGSALQLSPQYFAGNDSQDLARPGGMLDYLVKNADSEGAVSLEKIWEVIIVGFDPVWPKSRTQLNSVSLGDVWPCDTLAPVYEDDTGN</sequence>
<reference evidence="1" key="1">
    <citation type="submission" date="2022-07" db="EMBL/GenBank/DDBJ databases">
        <title>Phylogenomic reconstructions and comparative analyses of Kickxellomycotina fungi.</title>
        <authorList>
            <person name="Reynolds N.K."/>
            <person name="Stajich J.E."/>
            <person name="Barry K."/>
            <person name="Grigoriev I.V."/>
            <person name="Crous P."/>
            <person name="Smith M.E."/>
        </authorList>
    </citation>
    <scope>NUCLEOTIDE SEQUENCE</scope>
    <source>
        <strain evidence="1">NRRL 5244</strain>
    </source>
</reference>
<evidence type="ECO:0000313" key="1">
    <source>
        <dbReference type="EMBL" id="KAJ1949477.1"/>
    </source>
</evidence>
<dbReference type="EMBL" id="JANBPW010000446">
    <property type="protein sequence ID" value="KAJ1949477.1"/>
    <property type="molecule type" value="Genomic_DNA"/>
</dbReference>
<evidence type="ECO:0000313" key="2">
    <source>
        <dbReference type="Proteomes" id="UP001150603"/>
    </source>
</evidence>
<proteinExistence type="predicted"/>
<gene>
    <name evidence="1" type="ORF">FBU59_001126</name>
</gene>
<comment type="caution">
    <text evidence="1">The sequence shown here is derived from an EMBL/GenBank/DDBJ whole genome shotgun (WGS) entry which is preliminary data.</text>
</comment>